<keyword evidence="6" id="KW-1185">Reference proteome</keyword>
<keyword evidence="2" id="KW-0676">Redox-active center</keyword>
<dbReference type="AlphaFoldDB" id="A0A2S5RDY0"/>
<organism evidence="5 6">
    <name type="scientific">Holospora curviuscula</name>
    <dbReference type="NCBI Taxonomy" id="1082868"/>
    <lineage>
        <taxon>Bacteria</taxon>
        <taxon>Pseudomonadati</taxon>
        <taxon>Pseudomonadota</taxon>
        <taxon>Alphaproteobacteria</taxon>
        <taxon>Holosporales</taxon>
        <taxon>Holosporaceae</taxon>
        <taxon>Holospora</taxon>
    </lineage>
</organism>
<feature type="domain" description="Thioredoxin" evidence="4">
    <location>
        <begin position="81"/>
        <end position="217"/>
    </location>
</feature>
<accession>A0A2S5RDY0</accession>
<dbReference type="Proteomes" id="UP000239425">
    <property type="component" value="Unassembled WGS sequence"/>
</dbReference>
<dbReference type="PANTHER" id="PTHR42852:SF13">
    <property type="entry name" value="PROTEIN DIPZ"/>
    <property type="match status" value="1"/>
</dbReference>
<comment type="function">
    <text evidence="1">May be required for disulfide bond formation in some proteins.</text>
</comment>
<dbReference type="PROSITE" id="PS00194">
    <property type="entry name" value="THIOREDOXIN_1"/>
    <property type="match status" value="1"/>
</dbReference>
<dbReference type="InterPro" id="IPR012336">
    <property type="entry name" value="Thioredoxin-like_fold"/>
</dbReference>
<dbReference type="PANTHER" id="PTHR42852">
    <property type="entry name" value="THIOL:DISULFIDE INTERCHANGE PROTEIN DSBE"/>
    <property type="match status" value="1"/>
</dbReference>
<dbReference type="InterPro" id="IPR050553">
    <property type="entry name" value="Thioredoxin_ResA/DsbE_sf"/>
</dbReference>
<proteinExistence type="predicted"/>
<keyword evidence="3" id="KW-0472">Membrane</keyword>
<comment type="caution">
    <text evidence="5">The sequence shown here is derived from an EMBL/GenBank/DDBJ whole genome shotgun (WGS) entry which is preliminary data.</text>
</comment>
<dbReference type="GO" id="GO:0015036">
    <property type="term" value="F:disulfide oxidoreductase activity"/>
    <property type="evidence" value="ECO:0007669"/>
    <property type="project" value="UniProtKB-ARBA"/>
</dbReference>
<sequence>MYYATLKKRKTKVLKVKKKVFNRFITLIAISFFWLDAPKGAQDPLAKDIMEDLDKDLVDLPQLSPPLRKKSSIKKTRLEASKSYTLYQELRFSSMEGKKILTLKEYSYKLPILLIFWGSFCGPCLREFPSLERLASLMPNLKIVCVAIDGPNDITSTLPLFYINQGKNNQDFLAKYRVQSIPAFFLFDAAGKLLWNGVGAKEWDSVPVINTLKTFIHPSTKERNFKQKRRKKNLYRNKNFR</sequence>
<dbReference type="Pfam" id="PF13905">
    <property type="entry name" value="Thioredoxin_8"/>
    <property type="match status" value="1"/>
</dbReference>
<evidence type="ECO:0000313" key="6">
    <source>
        <dbReference type="Proteomes" id="UP000239425"/>
    </source>
</evidence>
<keyword evidence="3" id="KW-0812">Transmembrane</keyword>
<dbReference type="PROSITE" id="PS51352">
    <property type="entry name" value="THIOREDOXIN_2"/>
    <property type="match status" value="1"/>
</dbReference>
<dbReference type="InterPro" id="IPR013766">
    <property type="entry name" value="Thioredoxin_domain"/>
</dbReference>
<dbReference type="SUPFAM" id="SSF52833">
    <property type="entry name" value="Thioredoxin-like"/>
    <property type="match status" value="1"/>
</dbReference>
<evidence type="ECO:0000313" key="5">
    <source>
        <dbReference type="EMBL" id="PPE05335.1"/>
    </source>
</evidence>
<name>A0A2S5RDY0_9PROT</name>
<dbReference type="InterPro" id="IPR036249">
    <property type="entry name" value="Thioredoxin-like_sf"/>
</dbReference>
<evidence type="ECO:0000259" key="4">
    <source>
        <dbReference type="PROSITE" id="PS51352"/>
    </source>
</evidence>
<dbReference type="EMBL" id="PHHC01000065">
    <property type="protein sequence ID" value="PPE05335.1"/>
    <property type="molecule type" value="Genomic_DNA"/>
</dbReference>
<feature type="transmembrane region" description="Helical" evidence="3">
    <location>
        <begin position="20"/>
        <end position="37"/>
    </location>
</feature>
<dbReference type="InterPro" id="IPR017937">
    <property type="entry name" value="Thioredoxin_CS"/>
</dbReference>
<dbReference type="CDD" id="cd02966">
    <property type="entry name" value="TlpA_like_family"/>
    <property type="match status" value="1"/>
</dbReference>
<evidence type="ECO:0000256" key="2">
    <source>
        <dbReference type="ARBA" id="ARBA00023284"/>
    </source>
</evidence>
<evidence type="ECO:0000256" key="3">
    <source>
        <dbReference type="SAM" id="Phobius"/>
    </source>
</evidence>
<evidence type="ECO:0000256" key="1">
    <source>
        <dbReference type="ARBA" id="ARBA00003565"/>
    </source>
</evidence>
<dbReference type="Gene3D" id="3.40.30.10">
    <property type="entry name" value="Glutaredoxin"/>
    <property type="match status" value="1"/>
</dbReference>
<gene>
    <name evidence="5" type="ORF">HCUR_00293</name>
</gene>
<reference evidence="5 6" key="1">
    <citation type="submission" date="2017-11" db="EMBL/GenBank/DDBJ databases">
        <title>Comparative genomic analysis of Holospora spp., intranuclear symbionts of paramecia.</title>
        <authorList>
            <person name="Garushyants S.K."/>
            <person name="Beliavskaya A."/>
            <person name="Malko D.B."/>
            <person name="Logacheva M.D."/>
            <person name="Rautian M.S."/>
            <person name="Gelfand M.S."/>
        </authorList>
    </citation>
    <scope>NUCLEOTIDE SEQUENCE [LARGE SCALE GENOMIC DNA]</scope>
    <source>
        <strain evidence="6">02AZ16</strain>
    </source>
</reference>
<keyword evidence="3" id="KW-1133">Transmembrane helix</keyword>
<protein>
    <submittedName>
        <fullName evidence="5">Thiol-disulfide oxidoreductase</fullName>
    </submittedName>
</protein>